<feature type="domain" description="Alanine dehydrogenase/pyridine nucleotide transhydrogenase NAD(H)-binding" evidence="9">
    <location>
        <begin position="150"/>
        <end position="315"/>
    </location>
</feature>
<sequence length="387" mass="38702">MTVGIANEADDNERRVAASPASTRALVAGEHTVIVQSNAGSAAGWSDDEYSAAGAAVAGSAAEVLEKASVLLCVRGSGPGAATWAQAGSSHTLAGMFDPLGDPAAIKELAERGVTVFALDLLPRVTRAQPMDVLSSQATVAGYKAVIVAASLAPRLFPMLTYAAGTIPPAKVLVLGAGVAGLQAIATARRLGANVSAYDVRAAVREQIESLGARFVDLADVAAGAEDASGYAQGADEAEQARQQEALAAEIASSDVVVTTALVPGQRSPILVTAAAIEAMKRGSVIVDLAAERGGNCEGTVAGRTVEIGGVVLVGAENLAATVPQDASQMLGRNLANFVLHIAKDGDIDLDSDDAIVQGTLVARGGAVVHERVASLTGAAAAAPGAA</sequence>
<dbReference type="Proteomes" id="UP000614410">
    <property type="component" value="Unassembled WGS sequence"/>
</dbReference>
<comment type="function">
    <text evidence="1">The transhydrogenation between NADH and NADP is coupled to respiration and ATP hydrolysis and functions as a proton pump across the membrane.</text>
</comment>
<dbReference type="EMBL" id="JAEKNN010000041">
    <property type="protein sequence ID" value="MBJ7609419.1"/>
    <property type="molecule type" value="Genomic_DNA"/>
</dbReference>
<evidence type="ECO:0000256" key="7">
    <source>
        <dbReference type="ARBA" id="ARBA00023027"/>
    </source>
</evidence>
<evidence type="ECO:0000259" key="9">
    <source>
        <dbReference type="SMART" id="SM01002"/>
    </source>
</evidence>
<dbReference type="PANTHER" id="PTHR10160">
    <property type="entry name" value="NAD(P) TRANSHYDROGENASE"/>
    <property type="match status" value="1"/>
</dbReference>
<evidence type="ECO:0000256" key="1">
    <source>
        <dbReference type="ARBA" id="ARBA00003943"/>
    </source>
</evidence>
<evidence type="ECO:0000256" key="3">
    <source>
        <dbReference type="ARBA" id="ARBA00012943"/>
    </source>
</evidence>
<dbReference type="GO" id="GO:0016491">
    <property type="term" value="F:oxidoreductase activity"/>
    <property type="evidence" value="ECO:0007669"/>
    <property type="project" value="InterPro"/>
</dbReference>
<evidence type="ECO:0000256" key="6">
    <source>
        <dbReference type="ARBA" id="ARBA00022967"/>
    </source>
</evidence>
<keyword evidence="4" id="KW-0547">Nucleotide-binding</keyword>
<dbReference type="Gene3D" id="3.40.50.720">
    <property type="entry name" value="NAD(P)-binding Rossmann-like Domain"/>
    <property type="match status" value="2"/>
</dbReference>
<comment type="catalytic activity">
    <reaction evidence="8">
        <text>NAD(+) + NADPH + H(+)(in) = NADH + NADP(+) + H(+)(out)</text>
        <dbReference type="Rhea" id="RHEA:47992"/>
        <dbReference type="ChEBI" id="CHEBI:15378"/>
        <dbReference type="ChEBI" id="CHEBI:57540"/>
        <dbReference type="ChEBI" id="CHEBI:57783"/>
        <dbReference type="ChEBI" id="CHEBI:57945"/>
        <dbReference type="ChEBI" id="CHEBI:58349"/>
        <dbReference type="EC" id="7.1.1.1"/>
    </reaction>
</comment>
<dbReference type="GO" id="GO:0050661">
    <property type="term" value="F:NADP binding"/>
    <property type="evidence" value="ECO:0007669"/>
    <property type="project" value="TreeGrafter"/>
</dbReference>
<keyword evidence="5" id="KW-0521">NADP</keyword>
<gene>
    <name evidence="11" type="ORF">JF887_08315</name>
</gene>
<feature type="domain" description="Alanine dehydrogenase/pyridine nucleotide transhydrogenase N-terminal" evidence="10">
    <location>
        <begin position="4"/>
        <end position="141"/>
    </location>
</feature>
<evidence type="ECO:0000256" key="2">
    <source>
        <dbReference type="ARBA" id="ARBA00005689"/>
    </source>
</evidence>
<accession>A0A934KFA7</accession>
<dbReference type="GO" id="GO:0006740">
    <property type="term" value="P:NADPH regeneration"/>
    <property type="evidence" value="ECO:0007669"/>
    <property type="project" value="TreeGrafter"/>
</dbReference>
<dbReference type="PANTHER" id="PTHR10160:SF19">
    <property type="entry name" value="PROTON-TRANSLOCATING NAD(P)(+) TRANSHYDROGENASE"/>
    <property type="match status" value="1"/>
</dbReference>
<dbReference type="CDD" id="cd05304">
    <property type="entry name" value="Rubrum_tdh"/>
    <property type="match status" value="1"/>
</dbReference>
<evidence type="ECO:0000256" key="8">
    <source>
        <dbReference type="ARBA" id="ARBA00048202"/>
    </source>
</evidence>
<dbReference type="PROSITE" id="PS00837">
    <property type="entry name" value="ALADH_PNT_2"/>
    <property type="match status" value="1"/>
</dbReference>
<dbReference type="EC" id="7.1.1.1" evidence="3"/>
<dbReference type="SMART" id="SM01002">
    <property type="entry name" value="AlaDh_PNT_C"/>
    <property type="match status" value="1"/>
</dbReference>
<evidence type="ECO:0000256" key="4">
    <source>
        <dbReference type="ARBA" id="ARBA00022741"/>
    </source>
</evidence>
<keyword evidence="6" id="KW-1278">Translocase</keyword>
<dbReference type="SUPFAM" id="SSF51735">
    <property type="entry name" value="NAD(P)-binding Rossmann-fold domains"/>
    <property type="match status" value="1"/>
</dbReference>
<evidence type="ECO:0000313" key="11">
    <source>
        <dbReference type="EMBL" id="MBJ7609419.1"/>
    </source>
</evidence>
<comment type="similarity">
    <text evidence="2">Belongs to the AlaDH/PNT family.</text>
</comment>
<name>A0A934KFA7_9BACT</name>
<dbReference type="Pfam" id="PF01262">
    <property type="entry name" value="AlaDh_PNT_C"/>
    <property type="match status" value="1"/>
</dbReference>
<keyword evidence="7" id="KW-0520">NAD</keyword>
<evidence type="ECO:0000256" key="5">
    <source>
        <dbReference type="ARBA" id="ARBA00022857"/>
    </source>
</evidence>
<reference evidence="11 12" key="1">
    <citation type="submission" date="2020-10" db="EMBL/GenBank/DDBJ databases">
        <title>Ca. Dormibacterota MAGs.</title>
        <authorList>
            <person name="Montgomery K."/>
        </authorList>
    </citation>
    <scope>NUCLEOTIDE SEQUENCE [LARGE SCALE GENOMIC DNA]</scope>
    <source>
        <strain evidence="11">Mitchell_Peninsula_5</strain>
    </source>
</reference>
<dbReference type="GO" id="GO:0008750">
    <property type="term" value="F:proton-translocating NAD(P)+ transhydrogenase activity"/>
    <property type="evidence" value="ECO:0007669"/>
    <property type="project" value="UniProtKB-EC"/>
</dbReference>
<dbReference type="InterPro" id="IPR007886">
    <property type="entry name" value="AlaDH/PNT_N"/>
</dbReference>
<dbReference type="InterPro" id="IPR036291">
    <property type="entry name" value="NAD(P)-bd_dom_sf"/>
</dbReference>
<dbReference type="SUPFAM" id="SSF52283">
    <property type="entry name" value="Formate/glycerate dehydrogenase catalytic domain-like"/>
    <property type="match status" value="1"/>
</dbReference>
<organism evidence="11 12">
    <name type="scientific">Candidatus Amunia macphersoniae</name>
    <dbReference type="NCBI Taxonomy" id="3127014"/>
    <lineage>
        <taxon>Bacteria</taxon>
        <taxon>Bacillati</taxon>
        <taxon>Candidatus Dormiibacterota</taxon>
        <taxon>Candidatus Dormibacteria</taxon>
        <taxon>Candidatus Aeolococcales</taxon>
        <taxon>Candidatus Aeolococcaceae</taxon>
        <taxon>Candidatus Amunia</taxon>
    </lineage>
</organism>
<evidence type="ECO:0000313" key="12">
    <source>
        <dbReference type="Proteomes" id="UP000614410"/>
    </source>
</evidence>
<dbReference type="SMART" id="SM01003">
    <property type="entry name" value="AlaDh_PNT_N"/>
    <property type="match status" value="1"/>
</dbReference>
<dbReference type="GO" id="GO:0005886">
    <property type="term" value="C:plasma membrane"/>
    <property type="evidence" value="ECO:0007669"/>
    <property type="project" value="TreeGrafter"/>
</dbReference>
<protein>
    <recommendedName>
        <fullName evidence="3">proton-translocating NAD(P)(+) transhydrogenase</fullName>
        <ecNumber evidence="3">7.1.1.1</ecNumber>
    </recommendedName>
</protein>
<evidence type="ECO:0000259" key="10">
    <source>
        <dbReference type="SMART" id="SM01003"/>
    </source>
</evidence>
<dbReference type="Pfam" id="PF05222">
    <property type="entry name" value="AlaDh_PNT_N"/>
    <property type="match status" value="1"/>
</dbReference>
<proteinExistence type="inferred from homology"/>
<comment type="caution">
    <text evidence="11">The sequence shown here is derived from an EMBL/GenBank/DDBJ whole genome shotgun (WGS) entry which is preliminary data.</text>
</comment>
<dbReference type="AlphaFoldDB" id="A0A934KFA7"/>
<dbReference type="InterPro" id="IPR008143">
    <property type="entry name" value="Ala_DH/PNT_CS2"/>
</dbReference>
<dbReference type="InterPro" id="IPR007698">
    <property type="entry name" value="AlaDH/PNT_NAD(H)-bd"/>
</dbReference>